<proteinExistence type="predicted"/>
<keyword evidence="1" id="KW-0472">Membrane</keyword>
<evidence type="ECO:0000313" key="4">
    <source>
        <dbReference type="Proteomes" id="UP000225706"/>
    </source>
</evidence>
<name>A0A2B4RRX8_STYPI</name>
<dbReference type="Proteomes" id="UP000225706">
    <property type="component" value="Unassembled WGS sequence"/>
</dbReference>
<keyword evidence="1" id="KW-1133">Transmembrane helix</keyword>
<feature type="chain" id="PRO_5012337824" evidence="2">
    <location>
        <begin position="27"/>
        <end position="363"/>
    </location>
</feature>
<comment type="caution">
    <text evidence="3">The sequence shown here is derived from an EMBL/GenBank/DDBJ whole genome shotgun (WGS) entry which is preliminary data.</text>
</comment>
<dbReference type="EMBL" id="LSMT01000287">
    <property type="protein sequence ID" value="PFX21194.1"/>
    <property type="molecule type" value="Genomic_DNA"/>
</dbReference>
<organism evidence="3 4">
    <name type="scientific">Stylophora pistillata</name>
    <name type="common">Smooth cauliflower coral</name>
    <dbReference type="NCBI Taxonomy" id="50429"/>
    <lineage>
        <taxon>Eukaryota</taxon>
        <taxon>Metazoa</taxon>
        <taxon>Cnidaria</taxon>
        <taxon>Anthozoa</taxon>
        <taxon>Hexacorallia</taxon>
        <taxon>Scleractinia</taxon>
        <taxon>Astrocoeniina</taxon>
        <taxon>Pocilloporidae</taxon>
        <taxon>Stylophora</taxon>
    </lineage>
</organism>
<evidence type="ECO:0000313" key="3">
    <source>
        <dbReference type="EMBL" id="PFX21194.1"/>
    </source>
</evidence>
<accession>A0A2B4RRX8</accession>
<reference evidence="4" key="1">
    <citation type="journal article" date="2017" name="bioRxiv">
        <title>Comparative analysis of the genomes of Stylophora pistillata and Acropora digitifera provides evidence for extensive differences between species of corals.</title>
        <authorList>
            <person name="Voolstra C.R."/>
            <person name="Li Y."/>
            <person name="Liew Y.J."/>
            <person name="Baumgarten S."/>
            <person name="Zoccola D."/>
            <person name="Flot J.-F."/>
            <person name="Tambutte S."/>
            <person name="Allemand D."/>
            <person name="Aranda M."/>
        </authorList>
    </citation>
    <scope>NUCLEOTIDE SEQUENCE [LARGE SCALE GENOMIC DNA]</scope>
</reference>
<evidence type="ECO:0000256" key="2">
    <source>
        <dbReference type="SAM" id="SignalP"/>
    </source>
</evidence>
<sequence>MKSSKLGFSGLALVLLGVMFIGNSMAAPASVNPGSVVWRKGWIYGQTRSLHNMTLTMQEEFASVRMGSKDNDEYYLRIPCLPRATLNQDGVPETVLLQTDVEQLYVFKTFLSIMKNQEAQIQNSPFTARLQDIENGVKVLINQINRMQKLLGGTITGPGSSLQPSCAPPTTQKEQDKWKLAIIKEFSLWLIPVAGVSFLLIIFLGVTRHSVGAPLGKEARLGRIKEYFRRMAYLCDHAQPKLKDLAYETKRAFAQEYFGDPREARGAIISGFELLDSRTRLPAADKSRGRLMTFPCYQSRERYHSGPAKGRSQCCDKMYMWADKVCEDRVSSTAIENHCQIKEEMLLLGAESLKKERILCQSD</sequence>
<keyword evidence="2" id="KW-0732">Signal</keyword>
<evidence type="ECO:0000256" key="1">
    <source>
        <dbReference type="SAM" id="Phobius"/>
    </source>
</evidence>
<protein>
    <submittedName>
        <fullName evidence="3">Uncharacterized protein</fullName>
    </submittedName>
</protein>
<dbReference type="AlphaFoldDB" id="A0A2B4RRX8"/>
<feature type="signal peptide" evidence="2">
    <location>
        <begin position="1"/>
        <end position="26"/>
    </location>
</feature>
<dbReference type="OrthoDB" id="5957541at2759"/>
<feature type="transmembrane region" description="Helical" evidence="1">
    <location>
        <begin position="186"/>
        <end position="207"/>
    </location>
</feature>
<keyword evidence="4" id="KW-1185">Reference proteome</keyword>
<keyword evidence="1" id="KW-0812">Transmembrane</keyword>
<dbReference type="Gene3D" id="1.20.1250.10">
    <property type="match status" value="1"/>
</dbReference>
<dbReference type="InterPro" id="IPR009079">
    <property type="entry name" value="4_helix_cytokine-like_core"/>
</dbReference>
<gene>
    <name evidence="3" type="ORF">AWC38_SpisGene14324</name>
</gene>